<sequence length="278" mass="30856">MPELLAFLRSLKTILTISVLRVYNLERETMGWEFHNVLMFPNCHVCKFSFLGLHSARKYSIETHPPKEQHPKMRHTNIIMSLVCLAAFATCSLAQSNTTLTQTVKETVTATVTAAPTTMTTKRSTNPSVTSAEPTYPSATSIPYGRGVVYHPENCTYSDALIPDDITPPVLEPPEAQCKISWGAVVDVIDISWSGNVGVKPETLEGKLVECGGITDFILWDKMDSNDDIEWSEAAPNARYWMQASALLGKHYCIQDSIKKAGYQGPPVKGYVDQDLRK</sequence>
<reference evidence="1 2" key="1">
    <citation type="journal article" date="2012" name="PLoS Pathog.">
        <title>Diverse lifestyles and strategies of plant pathogenesis encoded in the genomes of eighteen Dothideomycetes fungi.</title>
        <authorList>
            <person name="Ohm R.A."/>
            <person name="Feau N."/>
            <person name="Henrissat B."/>
            <person name="Schoch C.L."/>
            <person name="Horwitz B.A."/>
            <person name="Barry K.W."/>
            <person name="Condon B.J."/>
            <person name="Copeland A.C."/>
            <person name="Dhillon B."/>
            <person name="Glaser F."/>
            <person name="Hesse C.N."/>
            <person name="Kosti I."/>
            <person name="LaButti K."/>
            <person name="Lindquist E.A."/>
            <person name="Lucas S."/>
            <person name="Salamov A.A."/>
            <person name="Bradshaw R.E."/>
            <person name="Ciuffetti L."/>
            <person name="Hamelin R.C."/>
            <person name="Kema G.H.J."/>
            <person name="Lawrence C."/>
            <person name="Scott J.A."/>
            <person name="Spatafora J.W."/>
            <person name="Turgeon B.G."/>
            <person name="de Wit P.J.G.M."/>
            <person name="Zhong S."/>
            <person name="Goodwin S.B."/>
            <person name="Grigoriev I.V."/>
        </authorList>
    </citation>
    <scope>NUCLEOTIDE SEQUENCE [LARGE SCALE GENOMIC DNA]</scope>
    <source>
        <strain evidence="1 2">CIRAD86</strain>
    </source>
</reference>
<dbReference type="RefSeq" id="XP_007930286.1">
    <property type="nucleotide sequence ID" value="XM_007932095.1"/>
</dbReference>
<name>M2YPD3_PSEFD</name>
<keyword evidence="2" id="KW-1185">Reference proteome</keyword>
<evidence type="ECO:0000313" key="1">
    <source>
        <dbReference type="EMBL" id="EME79615.1"/>
    </source>
</evidence>
<dbReference type="VEuPathDB" id="FungiDB:MYCFIDRAFT_178194"/>
<dbReference type="AlphaFoldDB" id="M2YPD3"/>
<proteinExistence type="predicted"/>
<evidence type="ECO:0000313" key="2">
    <source>
        <dbReference type="Proteomes" id="UP000016932"/>
    </source>
</evidence>
<dbReference type="OrthoDB" id="3648681at2759"/>
<accession>M2YPD3</accession>
<dbReference type="Proteomes" id="UP000016932">
    <property type="component" value="Unassembled WGS sequence"/>
</dbReference>
<dbReference type="KEGG" id="pfj:MYCFIDRAFT_178194"/>
<protein>
    <submittedName>
        <fullName evidence="1">Uncharacterized protein</fullName>
    </submittedName>
</protein>
<dbReference type="GeneID" id="19333902"/>
<organism evidence="1 2">
    <name type="scientific">Pseudocercospora fijiensis (strain CIRAD86)</name>
    <name type="common">Black leaf streak disease fungus</name>
    <name type="synonym">Mycosphaerella fijiensis</name>
    <dbReference type="NCBI Taxonomy" id="383855"/>
    <lineage>
        <taxon>Eukaryota</taxon>
        <taxon>Fungi</taxon>
        <taxon>Dikarya</taxon>
        <taxon>Ascomycota</taxon>
        <taxon>Pezizomycotina</taxon>
        <taxon>Dothideomycetes</taxon>
        <taxon>Dothideomycetidae</taxon>
        <taxon>Mycosphaerellales</taxon>
        <taxon>Mycosphaerellaceae</taxon>
        <taxon>Pseudocercospora</taxon>
    </lineage>
</organism>
<gene>
    <name evidence="1" type="ORF">MYCFIDRAFT_178194</name>
</gene>
<dbReference type="HOGENOM" id="CLU_1001590_0_0_1"/>
<dbReference type="EMBL" id="KB446562">
    <property type="protein sequence ID" value="EME79615.1"/>
    <property type="molecule type" value="Genomic_DNA"/>
</dbReference>